<name>A0ABW6JUA7_9BACI</name>
<comment type="similarity">
    <text evidence="1">Belongs to the UPF0178 family.</text>
</comment>
<dbReference type="Pfam" id="PF02639">
    <property type="entry name" value="DUF188"/>
    <property type="match status" value="1"/>
</dbReference>
<dbReference type="Proteomes" id="UP001601058">
    <property type="component" value="Unassembled WGS sequence"/>
</dbReference>
<dbReference type="EMBL" id="JBIACJ010000002">
    <property type="protein sequence ID" value="MFE8695401.1"/>
    <property type="molecule type" value="Genomic_DNA"/>
</dbReference>
<dbReference type="RefSeq" id="WP_389215468.1">
    <property type="nucleotide sequence ID" value="NZ_JBIACJ010000002.1"/>
</dbReference>
<protein>
    <submittedName>
        <fullName evidence="2">DUF188 domain-containing protein</fullName>
    </submittedName>
</protein>
<evidence type="ECO:0000313" key="3">
    <source>
        <dbReference type="Proteomes" id="UP001601058"/>
    </source>
</evidence>
<dbReference type="PANTHER" id="PTHR35146:SF1">
    <property type="entry name" value="UPF0178 PROTEIN YAII"/>
    <property type="match status" value="1"/>
</dbReference>
<evidence type="ECO:0000256" key="1">
    <source>
        <dbReference type="ARBA" id="ARBA00008522"/>
    </source>
</evidence>
<sequence length="82" mass="9348">MCYTTQDIGLASTLLLKRSSCHDPKGILFEESEIHCANLRYLSAKARRRGIYGKGPKPFSQSDRKRFVNQLTKVLSNFEGIR</sequence>
<gene>
    <name evidence="2" type="ORF">ACFYKT_03395</name>
</gene>
<organism evidence="2 3">
    <name type="scientific">Cytobacillus mangrovibacter</name>
    <dbReference type="NCBI Taxonomy" id="3299024"/>
    <lineage>
        <taxon>Bacteria</taxon>
        <taxon>Bacillati</taxon>
        <taxon>Bacillota</taxon>
        <taxon>Bacilli</taxon>
        <taxon>Bacillales</taxon>
        <taxon>Bacillaceae</taxon>
        <taxon>Cytobacillus</taxon>
    </lineage>
</organism>
<keyword evidence="3" id="KW-1185">Reference proteome</keyword>
<dbReference type="PANTHER" id="PTHR35146">
    <property type="entry name" value="UPF0178 PROTEIN YAII"/>
    <property type="match status" value="1"/>
</dbReference>
<evidence type="ECO:0000313" key="2">
    <source>
        <dbReference type="EMBL" id="MFE8695401.1"/>
    </source>
</evidence>
<comment type="caution">
    <text evidence="2">The sequence shown here is derived from an EMBL/GenBank/DDBJ whole genome shotgun (WGS) entry which is preliminary data.</text>
</comment>
<proteinExistence type="inferred from homology"/>
<reference evidence="2 3" key="1">
    <citation type="submission" date="2024-08" db="EMBL/GenBank/DDBJ databases">
        <title>Two novel Cytobacillus novel species.</title>
        <authorList>
            <person name="Liu G."/>
        </authorList>
    </citation>
    <scope>NUCLEOTIDE SEQUENCE [LARGE SCALE GENOMIC DNA]</scope>
    <source>
        <strain evidence="2 3">FJAT-53684</strain>
    </source>
</reference>
<accession>A0ABW6JUA7</accession>
<dbReference type="InterPro" id="IPR003791">
    <property type="entry name" value="UPF0178"/>
</dbReference>